<name>A0A7J6WUC5_THATH</name>
<dbReference type="EMBL" id="JABWDY010010486">
    <property type="protein sequence ID" value="KAF5200643.1"/>
    <property type="molecule type" value="Genomic_DNA"/>
</dbReference>
<reference evidence="2 3" key="1">
    <citation type="submission" date="2020-06" db="EMBL/GenBank/DDBJ databases">
        <title>Transcriptomic and genomic resources for Thalictrum thalictroides and T. hernandezii: Facilitating candidate gene discovery in an emerging model plant lineage.</title>
        <authorList>
            <person name="Arias T."/>
            <person name="Riano-Pachon D.M."/>
            <person name="Di Stilio V.S."/>
        </authorList>
    </citation>
    <scope>NUCLEOTIDE SEQUENCE [LARGE SCALE GENOMIC DNA]</scope>
    <source>
        <strain evidence="3">cv. WT478/WT964</strain>
        <tissue evidence="2">Leaves</tissue>
    </source>
</reference>
<dbReference type="Proteomes" id="UP000554482">
    <property type="component" value="Unassembled WGS sequence"/>
</dbReference>
<gene>
    <name evidence="2" type="ORF">FRX31_009770</name>
</gene>
<organism evidence="2 3">
    <name type="scientific">Thalictrum thalictroides</name>
    <name type="common">Rue-anemone</name>
    <name type="synonym">Anemone thalictroides</name>
    <dbReference type="NCBI Taxonomy" id="46969"/>
    <lineage>
        <taxon>Eukaryota</taxon>
        <taxon>Viridiplantae</taxon>
        <taxon>Streptophyta</taxon>
        <taxon>Embryophyta</taxon>
        <taxon>Tracheophyta</taxon>
        <taxon>Spermatophyta</taxon>
        <taxon>Magnoliopsida</taxon>
        <taxon>Ranunculales</taxon>
        <taxon>Ranunculaceae</taxon>
        <taxon>Thalictroideae</taxon>
        <taxon>Thalictrum</taxon>
    </lineage>
</organism>
<comment type="caution">
    <text evidence="2">The sequence shown here is derived from an EMBL/GenBank/DDBJ whole genome shotgun (WGS) entry which is preliminary data.</text>
</comment>
<protein>
    <submittedName>
        <fullName evidence="2">Uncharacterized protein</fullName>
    </submittedName>
</protein>
<evidence type="ECO:0000313" key="2">
    <source>
        <dbReference type="EMBL" id="KAF5200643.1"/>
    </source>
</evidence>
<evidence type="ECO:0000256" key="1">
    <source>
        <dbReference type="SAM" id="MobiDB-lite"/>
    </source>
</evidence>
<evidence type="ECO:0000313" key="3">
    <source>
        <dbReference type="Proteomes" id="UP000554482"/>
    </source>
</evidence>
<dbReference type="AlphaFoldDB" id="A0A7J6WUC5"/>
<feature type="compositionally biased region" description="Low complexity" evidence="1">
    <location>
        <begin position="73"/>
        <end position="85"/>
    </location>
</feature>
<sequence>MRTQISVGSSNSYDAQLSFETQNSRNPTVASMSQTALLQSTFNRGHGNGPNTFFQRGSGHSGRYSYNGNGNPRNHFNQGGNRFNRGGNGHRNRRGHGNSGTRTVYYQQNGVHGVAPYGQQLYCQLCAKSGHTTFNCDLFTSRHSVSDDEIPTSFASMQIFSSY</sequence>
<feature type="region of interest" description="Disordered" evidence="1">
    <location>
        <begin position="72"/>
        <end position="100"/>
    </location>
</feature>
<accession>A0A7J6WUC5</accession>
<keyword evidence="3" id="KW-1185">Reference proteome</keyword>
<proteinExistence type="predicted"/>